<proteinExistence type="predicted"/>
<reference evidence="1 2" key="1">
    <citation type="submission" date="2017-06" db="EMBL/GenBank/DDBJ databases">
        <authorList>
            <consortium name="Pathogen Informatics"/>
        </authorList>
    </citation>
    <scope>NUCLEOTIDE SEQUENCE [LARGE SCALE GENOMIC DNA]</scope>
    <source>
        <strain evidence="1 2">NCTC13490</strain>
    </source>
</reference>
<dbReference type="Proteomes" id="UP000215196">
    <property type="component" value="Chromosome 1"/>
</dbReference>
<accession>A0A239WK73</accession>
<dbReference type="EMBL" id="LT906465">
    <property type="protein sequence ID" value="SNV34599.1"/>
    <property type="molecule type" value="Genomic_DNA"/>
</dbReference>
<name>A0A239WK73_9FLAO</name>
<dbReference type="AlphaFoldDB" id="A0A239WK73"/>
<protein>
    <submittedName>
        <fullName evidence="1">Uncharacterized protein</fullName>
    </submittedName>
</protein>
<dbReference type="RefSeq" id="WP_095069776.1">
    <property type="nucleotide sequence ID" value="NZ_LT906465.1"/>
</dbReference>
<evidence type="ECO:0000313" key="2">
    <source>
        <dbReference type="Proteomes" id="UP000215196"/>
    </source>
</evidence>
<dbReference type="KEGG" id="ctak:4412677_00328"/>
<gene>
    <name evidence="1" type="ORF">SAMEA4412677_00328</name>
</gene>
<sequence length="103" mass="11950">MSLSPDAQKIFNMLVSEMMEDGFVRISENTYYKKLGSITVSLMDNALNIAYKGKLYGIIPEREILKLANGVEPVLFRIKYLLAAAMQQDMNRFMNMFYNYFLN</sequence>
<keyword evidence="2" id="KW-1185">Reference proteome</keyword>
<organism evidence="1 2">
    <name type="scientific">Chryseobacterium taklimakanense</name>
    <dbReference type="NCBI Taxonomy" id="536441"/>
    <lineage>
        <taxon>Bacteria</taxon>
        <taxon>Pseudomonadati</taxon>
        <taxon>Bacteroidota</taxon>
        <taxon>Flavobacteriia</taxon>
        <taxon>Flavobacteriales</taxon>
        <taxon>Weeksellaceae</taxon>
        <taxon>Chryseobacterium group</taxon>
        <taxon>Chryseobacterium</taxon>
    </lineage>
</organism>
<evidence type="ECO:0000313" key="1">
    <source>
        <dbReference type="EMBL" id="SNV34599.1"/>
    </source>
</evidence>